<dbReference type="SUPFAM" id="SSF52266">
    <property type="entry name" value="SGNH hydrolase"/>
    <property type="match status" value="1"/>
</dbReference>
<evidence type="ECO:0000313" key="2">
    <source>
        <dbReference type="EMBL" id="MDG3587429.1"/>
    </source>
</evidence>
<dbReference type="Pfam" id="PF08885">
    <property type="entry name" value="GSCFA"/>
    <property type="match status" value="1"/>
</dbReference>
<protein>
    <submittedName>
        <fullName evidence="2">GSCFA domain-containing protein</fullName>
    </submittedName>
</protein>
<name>A0ABT6FVY6_9FLAO</name>
<gene>
    <name evidence="2" type="ORF">OSR52_16315</name>
</gene>
<evidence type="ECO:0000313" key="3">
    <source>
        <dbReference type="Proteomes" id="UP001153642"/>
    </source>
</evidence>
<comment type="caution">
    <text evidence="2">The sequence shown here is derived from an EMBL/GenBank/DDBJ whole genome shotgun (WGS) entry which is preliminary data.</text>
</comment>
<accession>A0ABT6FVY6</accession>
<organism evidence="2 3">
    <name type="scientific">Galbibacter pacificus</name>
    <dbReference type="NCBI Taxonomy" id="2996052"/>
    <lineage>
        <taxon>Bacteria</taxon>
        <taxon>Pseudomonadati</taxon>
        <taxon>Bacteroidota</taxon>
        <taxon>Flavobacteriia</taxon>
        <taxon>Flavobacteriales</taxon>
        <taxon>Flavobacteriaceae</taxon>
        <taxon>Galbibacter</taxon>
    </lineage>
</organism>
<dbReference type="Proteomes" id="UP001153642">
    <property type="component" value="Unassembled WGS sequence"/>
</dbReference>
<dbReference type="EMBL" id="JAPMUA010000007">
    <property type="protein sequence ID" value="MDG3587429.1"/>
    <property type="molecule type" value="Genomic_DNA"/>
</dbReference>
<sequence length="315" mass="37047">MKLQTQIPLKVAENTIDYNSKVFLMGSCFVENIGEKLQYFKFQNLVNPFGIIFHPVAMEHLLDRVVKERFFTVDDIFYLNERWQCFEVHSEMGNSSKEAFLDHLNTSLEALKAFLQEASHVVITLGTAWGYRHMEQGKIVANCHKVPQKCFQKELMEVNALSLSLKRTTSLLLSLNPEIEIIFTVSPVRHIKDGFVENQLSKAHLIAAVHQIITGEKRLHCFPSYEIMMDELRDYRFYAEDMLHPNETAVKYIWKKFQDVWIDHESLPIMKEVEKVQNGLQHRPFNRESEEYKKFQLKLQQKIVYLSSTYPHIQF</sequence>
<dbReference type="InterPro" id="IPR014982">
    <property type="entry name" value="GSCFA"/>
</dbReference>
<evidence type="ECO:0000259" key="1">
    <source>
        <dbReference type="Pfam" id="PF08885"/>
    </source>
</evidence>
<dbReference type="RefSeq" id="WP_277901338.1">
    <property type="nucleotide sequence ID" value="NZ_JAPMUA010000007.1"/>
</dbReference>
<feature type="domain" description="GSCFA" evidence="1">
    <location>
        <begin position="21"/>
        <end position="257"/>
    </location>
</feature>
<keyword evidence="3" id="KW-1185">Reference proteome</keyword>
<reference evidence="2" key="1">
    <citation type="submission" date="2022-11" db="EMBL/GenBank/DDBJ databases">
        <title>High-quality draft genome sequence of Galbibacter sp. strain CMA-7.</title>
        <authorList>
            <person name="Wei L."/>
            <person name="Dong C."/>
            <person name="Shao Z."/>
        </authorList>
    </citation>
    <scope>NUCLEOTIDE SEQUENCE</scope>
    <source>
        <strain evidence="2">CMA-7</strain>
    </source>
</reference>
<proteinExistence type="predicted"/>